<dbReference type="GO" id="GO:0005737">
    <property type="term" value="C:cytoplasm"/>
    <property type="evidence" value="ECO:0007669"/>
    <property type="project" value="UniProtKB-SubCell"/>
</dbReference>
<feature type="binding site" evidence="7">
    <location>
        <position position="94"/>
    </location>
    <ligand>
        <name>Zn(2+)</name>
        <dbReference type="ChEBI" id="CHEBI:29105"/>
    </ligand>
</feature>
<feature type="binding site" evidence="7">
    <location>
        <position position="341"/>
    </location>
    <ligand>
        <name>4-imidazolone-5-propanoate</name>
        <dbReference type="ChEBI" id="CHEBI:77893"/>
    </ligand>
</feature>
<dbReference type="HAMAP" id="MF_00372">
    <property type="entry name" value="HutI"/>
    <property type="match status" value="1"/>
</dbReference>
<feature type="binding site" evidence="7">
    <location>
        <position position="164"/>
    </location>
    <ligand>
        <name>4-imidazolone-5-propanoate</name>
        <dbReference type="ChEBI" id="CHEBI:77893"/>
    </ligand>
</feature>
<evidence type="ECO:0000256" key="2">
    <source>
        <dbReference type="ARBA" id="ARBA00022723"/>
    </source>
</evidence>
<dbReference type="InterPro" id="IPR032466">
    <property type="entry name" value="Metal_Hydrolase"/>
</dbReference>
<feature type="binding site" evidence="7">
    <location>
        <position position="262"/>
    </location>
    <ligand>
        <name>Fe(3+)</name>
        <dbReference type="ChEBI" id="CHEBI:29034"/>
    </ligand>
</feature>
<dbReference type="FunFam" id="3.20.20.140:FF:000007">
    <property type="entry name" value="Imidazolonepropionase"/>
    <property type="match status" value="1"/>
</dbReference>
<sequence length="436" mass="46297">MQNAPLFPRNLLILHAAELITVSGSHAKRGPEMAEIGIIEDGAVFAANGTIRFVGKTTDVWDQVRTEGFAPEDTLVLDATERCVLPGFVDPHTHLVFAGYRADEFAARLAGAKYLDILAAGGGILATVKATRAADQQTLIRETLQRLDTLLSFGVTTVEIKSGYGLDMETELRQLDVCAALSRKHPVRIVPTFLGAHALPPEWRGRSDGYIDFLCEKLLPEVAARGLARFCDVFCETGVFSVEQSRKLLRRAAALGMGVKLHADEMTPLGGAALAAELRAVSADHLLHASDEGISAMADAGVVAVLLPITAFGLREPYARARAMIDAGCAVALATDCNPGSAFSESIPLLIALAAVHLGLTPAEIVSALTLNAAAALGLAEEIGSLDPGKQADMLILQHPSHVFLPYHLGVNTVDTVIHSGRIVRKGQTPVSSTWI</sequence>
<dbReference type="InterPro" id="IPR011059">
    <property type="entry name" value="Metal-dep_hydrolase_composite"/>
</dbReference>
<dbReference type="GO" id="GO:0019557">
    <property type="term" value="P:L-histidine catabolic process to glutamate and formate"/>
    <property type="evidence" value="ECO:0007669"/>
    <property type="project" value="UniProtKB-UniPathway"/>
</dbReference>
<dbReference type="GO" id="GO:0008270">
    <property type="term" value="F:zinc ion binding"/>
    <property type="evidence" value="ECO:0007669"/>
    <property type="project" value="UniProtKB-UniRule"/>
</dbReference>
<dbReference type="PANTHER" id="PTHR42752:SF1">
    <property type="entry name" value="IMIDAZOLONEPROPIONASE-RELATED"/>
    <property type="match status" value="1"/>
</dbReference>
<feature type="binding site" evidence="7">
    <location>
        <position position="336"/>
    </location>
    <ligand>
        <name>Zn(2+)</name>
        <dbReference type="ChEBI" id="CHEBI:29105"/>
    </ligand>
</feature>
<dbReference type="Gene3D" id="2.30.40.10">
    <property type="entry name" value="Urease, subunit C, domain 1"/>
    <property type="match status" value="1"/>
</dbReference>
<dbReference type="GO" id="GO:0050480">
    <property type="term" value="F:imidazolonepropionase activity"/>
    <property type="evidence" value="ECO:0007669"/>
    <property type="project" value="UniProtKB-UniRule"/>
</dbReference>
<comment type="catalytic activity">
    <reaction evidence="7">
        <text>4-imidazolone-5-propanoate + H2O = N-formimidoyl-L-glutamate</text>
        <dbReference type="Rhea" id="RHEA:23660"/>
        <dbReference type="ChEBI" id="CHEBI:15377"/>
        <dbReference type="ChEBI" id="CHEBI:58928"/>
        <dbReference type="ChEBI" id="CHEBI:77893"/>
        <dbReference type="EC" id="3.5.2.7"/>
    </reaction>
</comment>
<evidence type="ECO:0000256" key="1">
    <source>
        <dbReference type="ARBA" id="ARBA00012864"/>
    </source>
</evidence>
<dbReference type="InterPro" id="IPR005920">
    <property type="entry name" value="HutI"/>
</dbReference>
<dbReference type="Gene3D" id="3.20.20.140">
    <property type="entry name" value="Metal-dependent hydrolases"/>
    <property type="match status" value="1"/>
</dbReference>
<dbReference type="SUPFAM" id="SSF51338">
    <property type="entry name" value="Composite domain of metallo-dependent hydrolases"/>
    <property type="match status" value="1"/>
</dbReference>
<accession>A0A7C4MLP1</accession>
<dbReference type="EMBL" id="DSUH01000040">
    <property type="protein sequence ID" value="HGU31561.1"/>
    <property type="molecule type" value="Genomic_DNA"/>
</dbReference>
<comment type="pathway">
    <text evidence="7">Amino-acid degradation; L-histidine degradation into L-glutamate; N-formimidoyl-L-glutamate from L-histidine: step 3/3.</text>
</comment>
<dbReference type="NCBIfam" id="TIGR01224">
    <property type="entry name" value="hutI"/>
    <property type="match status" value="1"/>
</dbReference>
<comment type="similarity">
    <text evidence="7">Belongs to the metallo-dependent hydrolases superfamily. HutI family.</text>
</comment>
<proteinExistence type="inferred from homology"/>
<feature type="binding site" evidence="7">
    <location>
        <position position="92"/>
    </location>
    <ligand>
        <name>Fe(3+)</name>
        <dbReference type="ChEBI" id="CHEBI:29034"/>
    </ligand>
</feature>
<dbReference type="AlphaFoldDB" id="A0A7C4MLP1"/>
<feature type="binding site" evidence="7">
    <location>
        <position position="197"/>
    </location>
    <ligand>
        <name>4-imidazolone-5-propanoate</name>
        <dbReference type="ChEBI" id="CHEBI:77893"/>
    </ligand>
</feature>
<name>A0A7C4MLP1_9BACT</name>
<feature type="binding site" evidence="7">
    <location>
        <position position="101"/>
    </location>
    <ligand>
        <name>4-imidazolone-5-propanoate</name>
        <dbReference type="ChEBI" id="CHEBI:77893"/>
    </ligand>
</feature>
<organism evidence="9">
    <name type="scientific">Desulfatirhabdium butyrativorans</name>
    <dbReference type="NCBI Taxonomy" id="340467"/>
    <lineage>
        <taxon>Bacteria</taxon>
        <taxon>Pseudomonadati</taxon>
        <taxon>Thermodesulfobacteriota</taxon>
        <taxon>Desulfobacteria</taxon>
        <taxon>Desulfobacterales</taxon>
        <taxon>Desulfatirhabdiaceae</taxon>
        <taxon>Desulfatirhabdium</taxon>
    </lineage>
</organism>
<feature type="domain" description="Amidohydrolase-related" evidence="8">
    <location>
        <begin position="84"/>
        <end position="424"/>
    </location>
</feature>
<protein>
    <recommendedName>
        <fullName evidence="1 7">Imidazolonepropionase</fullName>
        <ecNumber evidence="1 7">3.5.2.7</ecNumber>
    </recommendedName>
    <alternativeName>
        <fullName evidence="7">Imidazolone-5-propionate hydrolase</fullName>
    </alternativeName>
</protein>
<dbReference type="Pfam" id="PF01979">
    <property type="entry name" value="Amidohydro_1"/>
    <property type="match status" value="1"/>
</dbReference>
<dbReference type="InterPro" id="IPR006680">
    <property type="entry name" value="Amidohydro-rel"/>
</dbReference>
<reference evidence="9" key="1">
    <citation type="journal article" date="2020" name="mSystems">
        <title>Genome- and Community-Level Interaction Insights into Carbon Utilization and Element Cycling Functions of Hydrothermarchaeota in Hydrothermal Sediment.</title>
        <authorList>
            <person name="Zhou Z."/>
            <person name="Liu Y."/>
            <person name="Xu W."/>
            <person name="Pan J."/>
            <person name="Luo Z.H."/>
            <person name="Li M."/>
        </authorList>
    </citation>
    <scope>NUCLEOTIDE SEQUENCE [LARGE SCALE GENOMIC DNA]</scope>
    <source>
        <strain evidence="9">SpSt-477</strain>
    </source>
</reference>
<comment type="function">
    <text evidence="7">Catalyzes the hydrolytic cleavage of the carbon-nitrogen bond in imidazolone-5-propanoate to yield N-formimidoyl-L-glutamate. It is the third step in the universal histidine degradation pathway.</text>
</comment>
<feature type="binding site" evidence="7">
    <location>
        <position position="92"/>
    </location>
    <ligand>
        <name>Zn(2+)</name>
        <dbReference type="ChEBI" id="CHEBI:29105"/>
    </ligand>
</feature>
<feature type="binding site" evidence="7">
    <location>
        <position position="338"/>
    </location>
    <ligand>
        <name>N-formimidoyl-L-glutamate</name>
        <dbReference type="ChEBI" id="CHEBI:58928"/>
    </ligand>
</feature>
<evidence type="ECO:0000259" key="8">
    <source>
        <dbReference type="Pfam" id="PF01979"/>
    </source>
</evidence>
<feature type="binding site" evidence="7">
    <location>
        <position position="265"/>
    </location>
    <ligand>
        <name>4-imidazolone-5-propanoate</name>
        <dbReference type="ChEBI" id="CHEBI:77893"/>
    </ligand>
</feature>
<evidence type="ECO:0000256" key="3">
    <source>
        <dbReference type="ARBA" id="ARBA00022801"/>
    </source>
</evidence>
<comment type="subcellular location">
    <subcellularLocation>
        <location evidence="7">Cytoplasm</location>
    </subcellularLocation>
</comment>
<feature type="binding site" evidence="7">
    <location>
        <position position="262"/>
    </location>
    <ligand>
        <name>Zn(2+)</name>
        <dbReference type="ChEBI" id="CHEBI:29105"/>
    </ligand>
</feature>
<dbReference type="PANTHER" id="PTHR42752">
    <property type="entry name" value="IMIDAZOLONEPROPIONASE"/>
    <property type="match status" value="1"/>
</dbReference>
<dbReference type="UniPathway" id="UPA00379">
    <property type="reaction ID" value="UER00551"/>
</dbReference>
<comment type="cofactor">
    <cofactor evidence="7">
        <name>Zn(2+)</name>
        <dbReference type="ChEBI" id="CHEBI:29105"/>
    </cofactor>
    <cofactor evidence="7">
        <name>Fe(3+)</name>
        <dbReference type="ChEBI" id="CHEBI:29034"/>
    </cofactor>
    <text evidence="7">Binds 1 zinc or iron ion per subunit.</text>
</comment>
<evidence type="ECO:0000313" key="9">
    <source>
        <dbReference type="EMBL" id="HGU31561.1"/>
    </source>
</evidence>
<comment type="caution">
    <text evidence="9">The sequence shown here is derived from an EMBL/GenBank/DDBJ whole genome shotgun (WGS) entry which is preliminary data.</text>
</comment>
<feature type="binding site" evidence="7">
    <location>
        <position position="164"/>
    </location>
    <ligand>
        <name>N-formimidoyl-L-glutamate</name>
        <dbReference type="ChEBI" id="CHEBI:58928"/>
    </ligand>
</feature>
<feature type="binding site" evidence="7">
    <location>
        <position position="94"/>
    </location>
    <ligand>
        <name>Fe(3+)</name>
        <dbReference type="ChEBI" id="CHEBI:29034"/>
    </ligand>
</feature>
<dbReference type="SUPFAM" id="SSF51556">
    <property type="entry name" value="Metallo-dependent hydrolases"/>
    <property type="match status" value="1"/>
</dbReference>
<feature type="binding site" evidence="7">
    <location>
        <position position="340"/>
    </location>
    <ligand>
        <name>N-formimidoyl-L-glutamate</name>
        <dbReference type="ChEBI" id="CHEBI:58928"/>
    </ligand>
</feature>
<feature type="binding site" evidence="7">
    <location>
        <position position="336"/>
    </location>
    <ligand>
        <name>Fe(3+)</name>
        <dbReference type="ChEBI" id="CHEBI:29034"/>
    </ligand>
</feature>
<keyword evidence="2 7" id="KW-0479">Metal-binding</keyword>
<evidence type="ECO:0000256" key="7">
    <source>
        <dbReference type="HAMAP-Rule" id="MF_00372"/>
    </source>
</evidence>
<dbReference type="GO" id="GO:0005506">
    <property type="term" value="F:iron ion binding"/>
    <property type="evidence" value="ECO:0007669"/>
    <property type="project" value="UniProtKB-UniRule"/>
</dbReference>
<evidence type="ECO:0000256" key="6">
    <source>
        <dbReference type="ARBA" id="ARBA00023004"/>
    </source>
</evidence>
<keyword evidence="6 7" id="KW-0408">Iron</keyword>
<dbReference type="GO" id="GO:0019556">
    <property type="term" value="P:L-histidine catabolic process to glutamate and formamide"/>
    <property type="evidence" value="ECO:0007669"/>
    <property type="project" value="UniProtKB-UniRule"/>
</dbReference>
<evidence type="ECO:0000256" key="5">
    <source>
        <dbReference type="ARBA" id="ARBA00022833"/>
    </source>
</evidence>
<gene>
    <name evidence="7" type="primary">hutI</name>
    <name evidence="9" type="ORF">ENS29_01740</name>
</gene>
<keyword evidence="3 7" id="KW-0378">Hydrolase</keyword>
<evidence type="ECO:0000256" key="4">
    <source>
        <dbReference type="ARBA" id="ARBA00022808"/>
    </source>
</evidence>
<dbReference type="EC" id="3.5.2.7" evidence="1 7"/>
<keyword evidence="4 7" id="KW-0369">Histidine metabolism</keyword>
<keyword evidence="7" id="KW-0963">Cytoplasm</keyword>
<dbReference type="CDD" id="cd01296">
    <property type="entry name" value="Imidazolone-5PH"/>
    <property type="match status" value="1"/>
</dbReference>
<keyword evidence="5 7" id="KW-0862">Zinc</keyword>